<gene>
    <name evidence="9" type="primary">mcpCf</name>
    <name evidence="9" type="ordered locus">Arad_0232</name>
</gene>
<dbReference type="PRINTS" id="PR00260">
    <property type="entry name" value="CHEMTRNSDUCR"/>
</dbReference>
<dbReference type="Gene3D" id="1.10.287.950">
    <property type="entry name" value="Methyl-accepting chemotaxis protein"/>
    <property type="match status" value="1"/>
</dbReference>
<dbReference type="InterPro" id="IPR051310">
    <property type="entry name" value="MCP_chemotaxis"/>
</dbReference>
<keyword evidence="4" id="KW-0807">Transducer</keyword>
<dbReference type="InterPro" id="IPR024478">
    <property type="entry name" value="HlyB_4HB_MCP"/>
</dbReference>
<sequence>MALIQHKIIVASAAIFALAGGATGVGLWSATTLAQNNAEVARSSQVLRNHMQADMMHDALRADVLASLLAANPAAGIGADAVKADLAEHETSFHDMIAANKKLATDKTTQDVLAKIEAPLLTYIDSATKMVDLAAKDQTAALKSLPDFMNQFSALESAMEQAGEQISSVSEATAKRSADMQVLVDTLMKALLALAALFSFSLYWLTRRTVTKPILMLSNDMQALADGNTDIACSAIGRSDEIGTMGSAVEIFRQAAIANRKLEQDAEAARTQAEADRIAARRQADEEAAERLRAATSGLAAGLKRLAGGDLAFQLQEPFSPDFEALRQDFNSSVKQLGDALGAISTGIAAIDDGTREISSAANDLSKRTEQQAASLEETAAALDQITANVSNSSSRTEEARTAATQANRSAAKSAEVVSHAEEAMRRIEASSQQISSIIGVIDEIAFQTNLLALNAGVEAARAGEAGKGFAVVAQEVRELAQRSAQAAKEIKGLIQKSSSEVESGVKLVMDTGASLKTIGEQIAEINQHMNAIATSAKEQSTGLAEVNTAVNSMDQTTQQNAAMVEQSTAASASLAMEAAKLRDLVSQFKLQAMASAQSSALRQTARALAAPAWQDSGTSMPRPRRVAVSGNGSSAAANIQNEWEEF</sequence>
<dbReference type="SMART" id="SM00283">
    <property type="entry name" value="MA"/>
    <property type="match status" value="1"/>
</dbReference>
<protein>
    <submittedName>
        <fullName evidence="9">Methyl accepting chemotaxis protein</fullName>
    </submittedName>
</protein>
<evidence type="ECO:0000256" key="4">
    <source>
        <dbReference type="PROSITE-ProRule" id="PRU00284"/>
    </source>
</evidence>
<organism evidence="9 10">
    <name type="scientific">Rhizobium rhizogenes (strain K84 / ATCC BAA-868)</name>
    <name type="common">Agrobacterium radiobacter</name>
    <dbReference type="NCBI Taxonomy" id="311403"/>
    <lineage>
        <taxon>Bacteria</taxon>
        <taxon>Pseudomonadati</taxon>
        <taxon>Pseudomonadota</taxon>
        <taxon>Alphaproteobacteria</taxon>
        <taxon>Hyphomicrobiales</taxon>
        <taxon>Rhizobiaceae</taxon>
        <taxon>Rhizobium/Agrobacterium group</taxon>
        <taxon>Rhizobium</taxon>
    </lineage>
</organism>
<dbReference type="PANTHER" id="PTHR43531:SF11">
    <property type="entry name" value="METHYL-ACCEPTING CHEMOTAXIS PROTEIN 3"/>
    <property type="match status" value="1"/>
</dbReference>
<dbReference type="KEGG" id="ara:Arad_0232"/>
<comment type="similarity">
    <text evidence="3">Belongs to the methyl-accepting chemotaxis (MCP) protein family.</text>
</comment>
<keyword evidence="5" id="KW-0175">Coiled coil</keyword>
<dbReference type="CDD" id="cd11386">
    <property type="entry name" value="MCP_signal"/>
    <property type="match status" value="1"/>
</dbReference>
<reference evidence="9 10" key="1">
    <citation type="journal article" date="2009" name="J. Bacteriol.">
        <title>Genome sequences of three Agrobacterium biovars help elucidate the evolution of multichromosome genomes in bacteria.</title>
        <authorList>
            <person name="Slater S.C."/>
            <person name="Goldman B.S."/>
            <person name="Goodner B."/>
            <person name="Setubal J.C."/>
            <person name="Farrand S.K."/>
            <person name="Nester E.W."/>
            <person name="Burr T.J."/>
            <person name="Banta L."/>
            <person name="Dickerman A.W."/>
            <person name="Paulsen I."/>
            <person name="Otten L."/>
            <person name="Suen G."/>
            <person name="Welch R."/>
            <person name="Almeida N.F."/>
            <person name="Arnold F."/>
            <person name="Burton O.T."/>
            <person name="Du Z."/>
            <person name="Ewing A."/>
            <person name="Godsy E."/>
            <person name="Heisel S."/>
            <person name="Houmiel K.L."/>
            <person name="Jhaveri J."/>
            <person name="Lu J."/>
            <person name="Miller N.M."/>
            <person name="Norton S."/>
            <person name="Chen Q."/>
            <person name="Phoolcharoen W."/>
            <person name="Ohlin V."/>
            <person name="Ondrusek D."/>
            <person name="Pride N."/>
            <person name="Stricklin S.L."/>
            <person name="Sun J."/>
            <person name="Wheeler C."/>
            <person name="Wilson L."/>
            <person name="Zhu H."/>
            <person name="Wood D.W."/>
        </authorList>
    </citation>
    <scope>NUCLEOTIDE SEQUENCE [LARGE SCALE GENOMIC DNA]</scope>
    <source>
        <strain evidence="10">K84 / ATCC BAA-868</strain>
    </source>
</reference>
<feature type="domain" description="Methyl-accepting transducer" evidence="7">
    <location>
        <begin position="347"/>
        <end position="576"/>
    </location>
</feature>
<feature type="coiled-coil region" evidence="5">
    <location>
        <begin position="252"/>
        <end position="279"/>
    </location>
</feature>
<dbReference type="eggNOG" id="COG0840">
    <property type="taxonomic scope" value="Bacteria"/>
</dbReference>
<evidence type="ECO:0000256" key="3">
    <source>
        <dbReference type="ARBA" id="ARBA00029447"/>
    </source>
</evidence>
<dbReference type="Proteomes" id="UP000001600">
    <property type="component" value="Chromosome 1"/>
</dbReference>
<dbReference type="SMART" id="SM00304">
    <property type="entry name" value="HAMP"/>
    <property type="match status" value="2"/>
</dbReference>
<evidence type="ECO:0000259" key="8">
    <source>
        <dbReference type="PROSITE" id="PS50885"/>
    </source>
</evidence>
<feature type="region of interest" description="Disordered" evidence="6">
    <location>
        <begin position="612"/>
        <end position="647"/>
    </location>
</feature>
<keyword evidence="2" id="KW-0145">Chemotaxis</keyword>
<dbReference type="PROSITE" id="PS50111">
    <property type="entry name" value="CHEMOTAXIS_TRANSDUC_2"/>
    <property type="match status" value="1"/>
</dbReference>
<dbReference type="InterPro" id="IPR004090">
    <property type="entry name" value="Chemotax_Me-accpt_rcpt"/>
</dbReference>
<dbReference type="PROSITE" id="PS50885">
    <property type="entry name" value="HAMP"/>
    <property type="match status" value="2"/>
</dbReference>
<dbReference type="GO" id="GO:0006935">
    <property type="term" value="P:chemotaxis"/>
    <property type="evidence" value="ECO:0007669"/>
    <property type="project" value="UniProtKB-KW"/>
</dbReference>
<dbReference type="AlphaFoldDB" id="B9JGX5"/>
<evidence type="ECO:0000256" key="2">
    <source>
        <dbReference type="ARBA" id="ARBA00022500"/>
    </source>
</evidence>
<evidence type="ECO:0000256" key="6">
    <source>
        <dbReference type="SAM" id="MobiDB-lite"/>
    </source>
</evidence>
<evidence type="ECO:0000256" key="1">
    <source>
        <dbReference type="ARBA" id="ARBA00004370"/>
    </source>
</evidence>
<accession>B9JGX5</accession>
<dbReference type="GO" id="GO:0007165">
    <property type="term" value="P:signal transduction"/>
    <property type="evidence" value="ECO:0007669"/>
    <property type="project" value="UniProtKB-KW"/>
</dbReference>
<evidence type="ECO:0000259" key="7">
    <source>
        <dbReference type="PROSITE" id="PS50111"/>
    </source>
</evidence>
<feature type="region of interest" description="Disordered" evidence="6">
    <location>
        <begin position="392"/>
        <end position="414"/>
    </location>
</feature>
<evidence type="ECO:0000256" key="5">
    <source>
        <dbReference type="SAM" id="Coils"/>
    </source>
</evidence>
<dbReference type="Pfam" id="PF00015">
    <property type="entry name" value="MCPsignal"/>
    <property type="match status" value="1"/>
</dbReference>
<dbReference type="SUPFAM" id="SSF58104">
    <property type="entry name" value="Methyl-accepting chemotaxis protein (MCP) signaling domain"/>
    <property type="match status" value="1"/>
</dbReference>
<dbReference type="PANTHER" id="PTHR43531">
    <property type="entry name" value="PROTEIN ICFG"/>
    <property type="match status" value="1"/>
</dbReference>
<dbReference type="HOGENOM" id="CLU_000445_107_20_5"/>
<comment type="subcellular location">
    <subcellularLocation>
        <location evidence="1">Membrane</location>
    </subcellularLocation>
</comment>
<feature type="compositionally biased region" description="Low complexity" evidence="6">
    <location>
        <begin position="627"/>
        <end position="639"/>
    </location>
</feature>
<feature type="domain" description="HAMP" evidence="8">
    <location>
        <begin position="290"/>
        <end position="342"/>
    </location>
</feature>
<proteinExistence type="inferred from homology"/>
<dbReference type="GO" id="GO:0004888">
    <property type="term" value="F:transmembrane signaling receptor activity"/>
    <property type="evidence" value="ECO:0007669"/>
    <property type="project" value="InterPro"/>
</dbReference>
<dbReference type="Pfam" id="PF00672">
    <property type="entry name" value="HAMP"/>
    <property type="match status" value="1"/>
</dbReference>
<dbReference type="InterPro" id="IPR004089">
    <property type="entry name" value="MCPsignal_dom"/>
</dbReference>
<dbReference type="InterPro" id="IPR003660">
    <property type="entry name" value="HAMP_dom"/>
</dbReference>
<dbReference type="RefSeq" id="WP_012650714.1">
    <property type="nucleotide sequence ID" value="NC_011985.1"/>
</dbReference>
<dbReference type="FunFam" id="1.10.287.950:FF:000001">
    <property type="entry name" value="Methyl-accepting chemotaxis sensory transducer"/>
    <property type="match status" value="1"/>
</dbReference>
<evidence type="ECO:0000313" key="9">
    <source>
        <dbReference type="EMBL" id="ACM24971.1"/>
    </source>
</evidence>
<dbReference type="Gene3D" id="6.10.340.10">
    <property type="match status" value="1"/>
</dbReference>
<dbReference type="EMBL" id="CP000628">
    <property type="protein sequence ID" value="ACM24971.1"/>
    <property type="molecule type" value="Genomic_DNA"/>
</dbReference>
<dbReference type="SUPFAM" id="SSF158472">
    <property type="entry name" value="HAMP domain-like"/>
    <property type="match status" value="1"/>
</dbReference>
<name>B9JGX5_RHIR8</name>
<dbReference type="GO" id="GO:0016020">
    <property type="term" value="C:membrane"/>
    <property type="evidence" value="ECO:0007669"/>
    <property type="project" value="UniProtKB-SubCell"/>
</dbReference>
<dbReference type="Pfam" id="PF12729">
    <property type="entry name" value="4HB_MCP_1"/>
    <property type="match status" value="1"/>
</dbReference>
<feature type="domain" description="HAMP" evidence="8">
    <location>
        <begin position="208"/>
        <end position="261"/>
    </location>
</feature>
<evidence type="ECO:0000313" key="10">
    <source>
        <dbReference type="Proteomes" id="UP000001600"/>
    </source>
</evidence>
<dbReference type="STRING" id="311403.Arad_0232"/>